<dbReference type="Pfam" id="PF13439">
    <property type="entry name" value="Glyco_transf_4"/>
    <property type="match status" value="1"/>
</dbReference>
<accession>A0A4T2C7I7</accession>
<dbReference type="Proteomes" id="UP000306192">
    <property type="component" value="Unassembled WGS sequence"/>
</dbReference>
<proteinExistence type="predicted"/>
<evidence type="ECO:0000256" key="2">
    <source>
        <dbReference type="ARBA" id="ARBA00022676"/>
    </source>
</evidence>
<comment type="caution">
    <text evidence="5">The sequence shown here is derived from an EMBL/GenBank/DDBJ whole genome shotgun (WGS) entry which is preliminary data.</text>
</comment>
<dbReference type="Gene3D" id="3.40.50.2000">
    <property type="entry name" value="Glycogen Phosphorylase B"/>
    <property type="match status" value="2"/>
</dbReference>
<dbReference type="InterPro" id="IPR050194">
    <property type="entry name" value="Glycosyltransferase_grp1"/>
</dbReference>
<evidence type="ECO:0000256" key="3">
    <source>
        <dbReference type="ARBA" id="ARBA00022679"/>
    </source>
</evidence>
<evidence type="ECO:0000259" key="4">
    <source>
        <dbReference type="Pfam" id="PF13439"/>
    </source>
</evidence>
<dbReference type="AlphaFoldDB" id="A0A4T2C7I7"/>
<sequence>MSAAHLNIVVIAPLRYPITEPHAGGLESSIWHQVNQLRQRGHRVTLCAVEGSDFMQLSPPEFVMPPVVWAPGELPNDVDYPAGYLDTALPSLERALAFIAAHPGRFDLVHNHSLHGTPLAWAGRLGVPMVSTLHTPVLPGLVAGHALSDGPGSRFVAVSSHTSAEWMPAGIVSDVLPNAVDSELWPAGEGGSDLVWFGRIVVEKGAHLAIDAAQLLGRRIVLAGRVGDPEYFENEIRPRLGTEAVYVGELRQPELAALVGQSACALVTPVWQEPFGLIIAETLMTGTPVACFETGGVAEVVAGMRGAGLVPVGDVPSLAVVADELIGSELQRRGIRSLVRAEAIAKYSLAARVLELEELYEQLVMEWAAVGPVAAANATPLAKAQWAAAGTEFEAAIAERAL</sequence>
<name>A0A4T2C7I7_9MICO</name>
<keyword evidence="6" id="KW-1185">Reference proteome</keyword>
<dbReference type="EMBL" id="QYRT01000004">
    <property type="protein sequence ID" value="TIH40177.1"/>
    <property type="molecule type" value="Genomic_DNA"/>
</dbReference>
<evidence type="ECO:0000313" key="6">
    <source>
        <dbReference type="Proteomes" id="UP000306192"/>
    </source>
</evidence>
<dbReference type="PANTHER" id="PTHR45947:SF3">
    <property type="entry name" value="SULFOQUINOVOSYL TRANSFERASE SQD2"/>
    <property type="match status" value="1"/>
</dbReference>
<dbReference type="GO" id="GO:0016757">
    <property type="term" value="F:glycosyltransferase activity"/>
    <property type="evidence" value="ECO:0007669"/>
    <property type="project" value="UniProtKB-KW"/>
</dbReference>
<feature type="domain" description="Glycosyltransferase subfamily 4-like N-terminal" evidence="4">
    <location>
        <begin position="24"/>
        <end position="183"/>
    </location>
</feature>
<dbReference type="Pfam" id="PF13692">
    <property type="entry name" value="Glyco_trans_1_4"/>
    <property type="match status" value="1"/>
</dbReference>
<reference evidence="5 6" key="1">
    <citation type="journal article" date="2019" name="Microorganisms">
        <title>Systematic Affiliation and Genome Analysis of Subtercola vilae DB165(T) with Particular Emphasis on Cold Adaptation of an Isolate from a High-Altitude Cold Volcano Lake.</title>
        <authorList>
            <person name="Villalobos A.S."/>
            <person name="Wiese J."/>
            <person name="Imhoff J.F."/>
            <person name="Dorador C."/>
            <person name="Keller A."/>
            <person name="Hentschel U."/>
        </authorList>
    </citation>
    <scope>NUCLEOTIDE SEQUENCE [LARGE SCALE GENOMIC DNA]</scope>
    <source>
        <strain evidence="5 6">DB165</strain>
    </source>
</reference>
<keyword evidence="2" id="KW-0328">Glycosyltransferase</keyword>
<dbReference type="GO" id="GO:1901137">
    <property type="term" value="P:carbohydrate derivative biosynthetic process"/>
    <property type="evidence" value="ECO:0007669"/>
    <property type="project" value="UniProtKB-ARBA"/>
</dbReference>
<dbReference type="RefSeq" id="WP_136640814.1">
    <property type="nucleotide sequence ID" value="NZ_QYRT01000004.1"/>
</dbReference>
<evidence type="ECO:0000256" key="1">
    <source>
        <dbReference type="ARBA" id="ARBA00021292"/>
    </source>
</evidence>
<protein>
    <recommendedName>
        <fullName evidence="1">D-inositol 3-phosphate glycosyltransferase</fullName>
    </recommendedName>
</protein>
<organism evidence="5 6">
    <name type="scientific">Subtercola vilae</name>
    <dbReference type="NCBI Taxonomy" id="2056433"/>
    <lineage>
        <taxon>Bacteria</taxon>
        <taxon>Bacillati</taxon>
        <taxon>Actinomycetota</taxon>
        <taxon>Actinomycetes</taxon>
        <taxon>Micrococcales</taxon>
        <taxon>Microbacteriaceae</taxon>
        <taxon>Subtercola</taxon>
    </lineage>
</organism>
<dbReference type="InterPro" id="IPR028098">
    <property type="entry name" value="Glyco_trans_4-like_N"/>
</dbReference>
<dbReference type="OrthoDB" id="9809227at2"/>
<dbReference type="SUPFAM" id="SSF53756">
    <property type="entry name" value="UDP-Glycosyltransferase/glycogen phosphorylase"/>
    <property type="match status" value="1"/>
</dbReference>
<gene>
    <name evidence="5" type="ORF">D4765_03410</name>
</gene>
<dbReference type="PANTHER" id="PTHR45947">
    <property type="entry name" value="SULFOQUINOVOSYL TRANSFERASE SQD2"/>
    <property type="match status" value="1"/>
</dbReference>
<keyword evidence="3 5" id="KW-0808">Transferase</keyword>
<evidence type="ECO:0000313" key="5">
    <source>
        <dbReference type="EMBL" id="TIH40177.1"/>
    </source>
</evidence>